<proteinExistence type="predicted"/>
<protein>
    <submittedName>
        <fullName evidence="3">Uncharacterized protein</fullName>
    </submittedName>
</protein>
<feature type="compositionally biased region" description="Polar residues" evidence="2">
    <location>
        <begin position="537"/>
        <end position="546"/>
    </location>
</feature>
<feature type="compositionally biased region" description="Low complexity" evidence="2">
    <location>
        <begin position="522"/>
        <end position="536"/>
    </location>
</feature>
<feature type="region of interest" description="Disordered" evidence="2">
    <location>
        <begin position="244"/>
        <end position="265"/>
    </location>
</feature>
<gene>
    <name evidence="3" type="ORF">CAAN4_C05050</name>
</gene>
<accession>A0ABP0EA58</accession>
<evidence type="ECO:0000256" key="1">
    <source>
        <dbReference type="SAM" id="Coils"/>
    </source>
</evidence>
<keyword evidence="1" id="KW-0175">Coiled coil</keyword>
<feature type="compositionally biased region" description="Low complexity" evidence="2">
    <location>
        <begin position="244"/>
        <end position="258"/>
    </location>
</feature>
<evidence type="ECO:0000313" key="4">
    <source>
        <dbReference type="Proteomes" id="UP001497600"/>
    </source>
</evidence>
<sequence>MPLKSMVNSLVSSVPMSEKIIPKGVMKHLQDQPDDEIIIDKRNTTTEEKIYSRILRRREVERMQIIEDEDKNLTSVVAGKTFLNYADTFDDYQGMQPINKIKTLPPNKLQGQNHSYKPRVSGDKILSGATIVEDNIDEVTLIPSSASSNDSDFSPTKRLSYSTYETKEVSSEKVKQYLNEQHEKFDNLVNRNLQKVLKESEEIEPPSMRDSIYDLLDVRDRNLTHKLQDISSIVEVASNKVLQNSPWRSSSNNSRENSIPGTPMLQNNRVATFESEHGDNDDVYSTQEELEDLIKSLDNRKKGQLLRLLQDELDIFEDARDDINEEEISLEKMQQEDLNNLQESGITIDKVQALAILSIRLSFTAIKLGIPISLWLYRKYTANELYMINKKNFNKLLGFLIKLLKSLDGKINSDPFSSYQYGHGPSTKLPEQEQQQNDQNFDELYNEMTNNATEFLNTKLNSQGVSNTTTWQGLAANYLLSRYIPQSLNESTVARRRRHENVIRKNDPKYSQYFSKGKESSSDLPSDSSSTSLSPSKIEQSSSEENLNLLHAAETFAAEF</sequence>
<evidence type="ECO:0000256" key="2">
    <source>
        <dbReference type="SAM" id="MobiDB-lite"/>
    </source>
</evidence>
<name>A0ABP0EA58_9ASCO</name>
<organism evidence="3 4">
    <name type="scientific">[Candida] anglica</name>
    <dbReference type="NCBI Taxonomy" id="148631"/>
    <lineage>
        <taxon>Eukaryota</taxon>
        <taxon>Fungi</taxon>
        <taxon>Dikarya</taxon>
        <taxon>Ascomycota</taxon>
        <taxon>Saccharomycotina</taxon>
        <taxon>Pichiomycetes</taxon>
        <taxon>Debaryomycetaceae</taxon>
        <taxon>Kurtzmaniella</taxon>
    </lineage>
</organism>
<keyword evidence="4" id="KW-1185">Reference proteome</keyword>
<dbReference type="EMBL" id="OZ004255">
    <property type="protein sequence ID" value="CAK7899949.1"/>
    <property type="molecule type" value="Genomic_DNA"/>
</dbReference>
<feature type="region of interest" description="Disordered" evidence="2">
    <location>
        <begin position="502"/>
        <end position="546"/>
    </location>
</feature>
<dbReference type="Proteomes" id="UP001497600">
    <property type="component" value="Chromosome C"/>
</dbReference>
<reference evidence="3 4" key="1">
    <citation type="submission" date="2024-01" db="EMBL/GenBank/DDBJ databases">
        <authorList>
            <consortium name="Genoscope - CEA"/>
            <person name="William W."/>
        </authorList>
    </citation>
    <scope>NUCLEOTIDE SEQUENCE [LARGE SCALE GENOMIC DNA]</scope>
    <source>
        <strain evidence="3 4">29B2s-10</strain>
    </source>
</reference>
<evidence type="ECO:0000313" key="3">
    <source>
        <dbReference type="EMBL" id="CAK7899949.1"/>
    </source>
</evidence>
<feature type="coiled-coil region" evidence="1">
    <location>
        <begin position="306"/>
        <end position="336"/>
    </location>
</feature>